<evidence type="ECO:0000259" key="1">
    <source>
        <dbReference type="PROSITE" id="PS50011"/>
    </source>
</evidence>
<dbReference type="EMBL" id="LSRX01000313">
    <property type="protein sequence ID" value="OLQ00846.1"/>
    <property type="molecule type" value="Genomic_DNA"/>
</dbReference>
<name>A0A1Q9E091_SYMMI</name>
<organism evidence="2 3">
    <name type="scientific">Symbiodinium microadriaticum</name>
    <name type="common">Dinoflagellate</name>
    <name type="synonym">Zooxanthella microadriatica</name>
    <dbReference type="NCBI Taxonomy" id="2951"/>
    <lineage>
        <taxon>Eukaryota</taxon>
        <taxon>Sar</taxon>
        <taxon>Alveolata</taxon>
        <taxon>Dinophyceae</taxon>
        <taxon>Suessiales</taxon>
        <taxon>Symbiodiniaceae</taxon>
        <taxon>Symbiodinium</taxon>
    </lineage>
</organism>
<dbReference type="GO" id="GO:0004672">
    <property type="term" value="F:protein kinase activity"/>
    <property type="evidence" value="ECO:0007669"/>
    <property type="project" value="InterPro"/>
</dbReference>
<evidence type="ECO:0000313" key="3">
    <source>
        <dbReference type="Proteomes" id="UP000186817"/>
    </source>
</evidence>
<dbReference type="PROSITE" id="PS50011">
    <property type="entry name" value="PROTEIN_KINASE_DOM"/>
    <property type="match status" value="1"/>
</dbReference>
<dbReference type="InterPro" id="IPR011009">
    <property type="entry name" value="Kinase-like_dom_sf"/>
</dbReference>
<gene>
    <name evidence="2" type="ORF">AK812_SmicGene49123</name>
</gene>
<dbReference type="Proteomes" id="UP000186817">
    <property type="component" value="Unassembled WGS sequence"/>
</dbReference>
<dbReference type="GO" id="GO:0005737">
    <property type="term" value="C:cytoplasm"/>
    <property type="evidence" value="ECO:0007669"/>
    <property type="project" value="TreeGrafter"/>
</dbReference>
<dbReference type="AlphaFoldDB" id="A0A1Q9E091"/>
<evidence type="ECO:0000313" key="2">
    <source>
        <dbReference type="EMBL" id="OLQ00846.1"/>
    </source>
</evidence>
<comment type="caution">
    <text evidence="2">The sequence shown here is derived from an EMBL/GenBank/DDBJ whole genome shotgun (WGS) entry which is preliminary data.</text>
</comment>
<sequence>MSSTSARGGDFFHEAEIMCKLRHPFVARVIFTASRPVPAIAFELLGSSLEESTTVLNIPNLGLRDAFGCAWGAMSYLHSMRVAHRDICPRNMVHLKKDDESKVWKLKLVDFDSSESLDKPSQHGPGSLYFAPLIFGGWCRVALDRYALGMSFKEIIEHRGSGLSSSFAVRALAVMEQLMTDKITKPAVLAEFLRLGSKYQI</sequence>
<proteinExistence type="predicted"/>
<dbReference type="InterPro" id="IPR050167">
    <property type="entry name" value="Ser_Thr_protein_kinase"/>
</dbReference>
<accession>A0A1Q9E091</accession>
<keyword evidence="2" id="KW-0808">Transferase</keyword>
<dbReference type="PANTHER" id="PTHR23257">
    <property type="entry name" value="SERINE-THREONINE PROTEIN KINASE"/>
    <property type="match status" value="1"/>
</dbReference>
<dbReference type="Gene3D" id="1.10.510.10">
    <property type="entry name" value="Transferase(Phosphotransferase) domain 1"/>
    <property type="match status" value="1"/>
</dbReference>
<dbReference type="GO" id="GO:0005524">
    <property type="term" value="F:ATP binding"/>
    <property type="evidence" value="ECO:0007669"/>
    <property type="project" value="InterPro"/>
</dbReference>
<protein>
    <submittedName>
        <fullName evidence="2">Serine/threonine-protein kinase</fullName>
    </submittedName>
</protein>
<dbReference type="GO" id="GO:0007165">
    <property type="term" value="P:signal transduction"/>
    <property type="evidence" value="ECO:0007669"/>
    <property type="project" value="TreeGrafter"/>
</dbReference>
<keyword evidence="3" id="KW-1185">Reference proteome</keyword>
<reference evidence="2 3" key="1">
    <citation type="submission" date="2016-02" db="EMBL/GenBank/DDBJ databases">
        <title>Genome analysis of coral dinoflagellate symbionts highlights evolutionary adaptations to a symbiotic lifestyle.</title>
        <authorList>
            <person name="Aranda M."/>
            <person name="Li Y."/>
            <person name="Liew Y.J."/>
            <person name="Baumgarten S."/>
            <person name="Simakov O."/>
            <person name="Wilson M."/>
            <person name="Piel J."/>
            <person name="Ashoor H."/>
            <person name="Bougouffa S."/>
            <person name="Bajic V.B."/>
            <person name="Ryu T."/>
            <person name="Ravasi T."/>
            <person name="Bayer T."/>
            <person name="Micklem G."/>
            <person name="Kim H."/>
            <person name="Bhak J."/>
            <person name="Lajeunesse T.C."/>
            <person name="Voolstra C.R."/>
        </authorList>
    </citation>
    <scope>NUCLEOTIDE SEQUENCE [LARGE SCALE GENOMIC DNA]</scope>
    <source>
        <strain evidence="2 3">CCMP2467</strain>
    </source>
</reference>
<dbReference type="OrthoDB" id="4062651at2759"/>
<dbReference type="InterPro" id="IPR000719">
    <property type="entry name" value="Prot_kinase_dom"/>
</dbReference>
<feature type="domain" description="Protein kinase" evidence="1">
    <location>
        <begin position="1"/>
        <end position="201"/>
    </location>
</feature>
<dbReference type="SUPFAM" id="SSF56112">
    <property type="entry name" value="Protein kinase-like (PK-like)"/>
    <property type="match status" value="1"/>
</dbReference>
<keyword evidence="2" id="KW-0418">Kinase</keyword>
<dbReference type="Pfam" id="PF00069">
    <property type="entry name" value="Pkinase"/>
    <property type="match status" value="1"/>
</dbReference>